<dbReference type="Gene3D" id="1.10.860.10">
    <property type="entry name" value="DNAb Helicase, Chain A"/>
    <property type="match status" value="1"/>
</dbReference>
<comment type="catalytic activity">
    <reaction evidence="11">
        <text>ATP + H2O = ADP + phosphate + H(+)</text>
        <dbReference type="Rhea" id="RHEA:13065"/>
        <dbReference type="ChEBI" id="CHEBI:15377"/>
        <dbReference type="ChEBI" id="CHEBI:15378"/>
        <dbReference type="ChEBI" id="CHEBI:30616"/>
        <dbReference type="ChEBI" id="CHEBI:43474"/>
        <dbReference type="ChEBI" id="CHEBI:456216"/>
        <dbReference type="EC" id="5.6.2.3"/>
    </reaction>
</comment>
<evidence type="ECO:0000256" key="7">
    <source>
        <dbReference type="ARBA" id="ARBA00022840"/>
    </source>
</evidence>
<evidence type="ECO:0000256" key="6">
    <source>
        <dbReference type="ARBA" id="ARBA00022806"/>
    </source>
</evidence>
<evidence type="ECO:0000313" key="14">
    <source>
        <dbReference type="Proteomes" id="UP001055514"/>
    </source>
</evidence>
<keyword evidence="7" id="KW-0067">ATP-binding</keyword>
<dbReference type="GO" id="GO:0006269">
    <property type="term" value="P:DNA replication, synthesis of primer"/>
    <property type="evidence" value="ECO:0007669"/>
    <property type="project" value="UniProtKB-KW"/>
</dbReference>
<dbReference type="PROSITE" id="PS51199">
    <property type="entry name" value="SF4_HELICASE"/>
    <property type="match status" value="1"/>
</dbReference>
<evidence type="ECO:0000256" key="9">
    <source>
        <dbReference type="ARBA" id="ARBA00023235"/>
    </source>
</evidence>
<evidence type="ECO:0000256" key="3">
    <source>
        <dbReference type="ARBA" id="ARBA00022705"/>
    </source>
</evidence>
<dbReference type="GO" id="GO:0043139">
    <property type="term" value="F:5'-3' DNA helicase activity"/>
    <property type="evidence" value="ECO:0007669"/>
    <property type="project" value="UniProtKB-EC"/>
</dbReference>
<reference evidence="13" key="1">
    <citation type="submission" date="2022-04" db="EMBL/GenBank/DDBJ databases">
        <title>Emergence of ST220 Acinetobacter pittii strain in bloodstream infection, which co-producing chromosomal NDM-1 and OXA-820 carbapenemases.</title>
        <authorList>
            <person name="Tian C."/>
            <person name="Xing M."/>
            <person name="Fu L."/>
            <person name="Xia D."/>
        </authorList>
    </citation>
    <scope>NUCLEOTIDE SEQUENCE</scope>
    <source>
        <strain evidence="13">TCM</strain>
    </source>
</reference>
<dbReference type="SMART" id="SM00382">
    <property type="entry name" value="AAA"/>
    <property type="match status" value="1"/>
</dbReference>
<dbReference type="GO" id="GO:0005524">
    <property type="term" value="F:ATP binding"/>
    <property type="evidence" value="ECO:0007669"/>
    <property type="project" value="UniProtKB-KW"/>
</dbReference>
<dbReference type="GO" id="GO:0016787">
    <property type="term" value="F:hydrolase activity"/>
    <property type="evidence" value="ECO:0007669"/>
    <property type="project" value="UniProtKB-KW"/>
</dbReference>
<dbReference type="SUPFAM" id="SSF52540">
    <property type="entry name" value="P-loop containing nucleoside triphosphate hydrolases"/>
    <property type="match status" value="1"/>
</dbReference>
<dbReference type="InterPro" id="IPR007693">
    <property type="entry name" value="DNA_helicase_DnaB-like_N"/>
</dbReference>
<sequence>MGFISNIHDVNMEQCVLAALMTTSLSLESIGQDLDVDCFYSDRHQQIYKAIIELSELNQPYDAVMVESHLRGKNVLHLIGGEEYLIQLMHDAPSSFYNSESYVTHLNKLKTHRKIEQIGLRIAEMAKDTTLPDVFIEAENLLGQIDKSDDTDMGASFGTSLDSALHQMLDKAEKQARKETTGVKFNLETLDKVLGTIQNGHFCVVGGRPGSGKSTLAQMMAIDTAMLKKEGVLFVSAEMDKETLSNRMFSSISSIPYDNLHNATLYNGLLEEYARYKHVHSQLPIWIEPKQKPTISEVRAYARRAKRRFTKAGTKLGCIIVDYLQLVRDPSKKDRFQEVGSISRELKSMAKEFECPVIALVQLNRESEKGKKPKASDIKESGQIEQDADQIILVNPLTDDKTLQPLGVTEMIIAKNRHGKRGSVRVLEFLDVCKFKSISEAAE</sequence>
<dbReference type="GO" id="GO:1990077">
    <property type="term" value="C:primosome complex"/>
    <property type="evidence" value="ECO:0007669"/>
    <property type="project" value="UniProtKB-KW"/>
</dbReference>
<feature type="domain" description="SF4 helicase" evidence="12">
    <location>
        <begin position="176"/>
        <end position="442"/>
    </location>
</feature>
<dbReference type="InterPro" id="IPR007694">
    <property type="entry name" value="DNA_helicase_DnaB-like_C"/>
</dbReference>
<dbReference type="GO" id="GO:0003677">
    <property type="term" value="F:DNA binding"/>
    <property type="evidence" value="ECO:0007669"/>
    <property type="project" value="UniProtKB-KW"/>
</dbReference>
<evidence type="ECO:0000256" key="5">
    <source>
        <dbReference type="ARBA" id="ARBA00022801"/>
    </source>
</evidence>
<dbReference type="Proteomes" id="UP001055514">
    <property type="component" value="Chromosome"/>
</dbReference>
<keyword evidence="6" id="KW-0347">Helicase</keyword>
<evidence type="ECO:0000313" key="13">
    <source>
        <dbReference type="EMBL" id="USU94159.1"/>
    </source>
</evidence>
<evidence type="ECO:0000256" key="4">
    <source>
        <dbReference type="ARBA" id="ARBA00022741"/>
    </source>
</evidence>
<evidence type="ECO:0000256" key="11">
    <source>
        <dbReference type="ARBA" id="ARBA00048954"/>
    </source>
</evidence>
<dbReference type="SUPFAM" id="SSF48024">
    <property type="entry name" value="N-terminal domain of DnaB helicase"/>
    <property type="match status" value="1"/>
</dbReference>
<gene>
    <name evidence="13" type="ORF">MWH18_17775</name>
</gene>
<evidence type="ECO:0000256" key="1">
    <source>
        <dbReference type="ARBA" id="ARBA00008428"/>
    </source>
</evidence>
<keyword evidence="3" id="KW-0235">DNA replication</keyword>
<dbReference type="RefSeq" id="WP_252932564.1">
    <property type="nucleotide sequence ID" value="NZ_CP095407.1"/>
</dbReference>
<dbReference type="PANTHER" id="PTHR30153:SF2">
    <property type="entry name" value="REPLICATIVE DNA HELICASE"/>
    <property type="match status" value="1"/>
</dbReference>
<dbReference type="PANTHER" id="PTHR30153">
    <property type="entry name" value="REPLICATIVE DNA HELICASE DNAB"/>
    <property type="match status" value="1"/>
</dbReference>
<keyword evidence="5" id="KW-0378">Hydrolase</keyword>
<protein>
    <recommendedName>
        <fullName evidence="10">DNA 5'-3' helicase</fullName>
        <ecNumber evidence="10">5.6.2.3</ecNumber>
    </recommendedName>
</protein>
<dbReference type="InterPro" id="IPR003593">
    <property type="entry name" value="AAA+_ATPase"/>
</dbReference>
<organism evidence="13 14">
    <name type="scientific">Acinetobacter pittii</name>
    <name type="common">Acinetobacter genomosp. 3</name>
    <dbReference type="NCBI Taxonomy" id="48296"/>
    <lineage>
        <taxon>Bacteria</taxon>
        <taxon>Pseudomonadati</taxon>
        <taxon>Pseudomonadota</taxon>
        <taxon>Gammaproteobacteria</taxon>
        <taxon>Moraxellales</taxon>
        <taxon>Moraxellaceae</taxon>
        <taxon>Acinetobacter</taxon>
        <taxon>Acinetobacter calcoaceticus/baumannii complex</taxon>
    </lineage>
</organism>
<accession>A0AAE9M867</accession>
<dbReference type="Gene3D" id="3.40.50.300">
    <property type="entry name" value="P-loop containing nucleotide triphosphate hydrolases"/>
    <property type="match status" value="1"/>
</dbReference>
<dbReference type="InterPro" id="IPR036185">
    <property type="entry name" value="DNA_heli_DnaB-like_N_sf"/>
</dbReference>
<dbReference type="EMBL" id="CP095407">
    <property type="protein sequence ID" value="USU94159.1"/>
    <property type="molecule type" value="Genomic_DNA"/>
</dbReference>
<keyword evidence="9" id="KW-0413">Isomerase</keyword>
<name>A0AAE9M867_ACIPI</name>
<keyword evidence="2" id="KW-0639">Primosome</keyword>
<evidence type="ECO:0000256" key="2">
    <source>
        <dbReference type="ARBA" id="ARBA00022515"/>
    </source>
</evidence>
<evidence type="ECO:0000256" key="10">
    <source>
        <dbReference type="ARBA" id="ARBA00044969"/>
    </source>
</evidence>
<dbReference type="GO" id="GO:0005829">
    <property type="term" value="C:cytosol"/>
    <property type="evidence" value="ECO:0007669"/>
    <property type="project" value="TreeGrafter"/>
</dbReference>
<dbReference type="AlphaFoldDB" id="A0AAE9M867"/>
<dbReference type="Pfam" id="PF03796">
    <property type="entry name" value="DnaB_C"/>
    <property type="match status" value="1"/>
</dbReference>
<dbReference type="InterPro" id="IPR016136">
    <property type="entry name" value="DNA_helicase_N/primase_C"/>
</dbReference>
<proteinExistence type="inferred from homology"/>
<comment type="similarity">
    <text evidence="1">Belongs to the helicase family. DnaB subfamily.</text>
</comment>
<keyword evidence="4" id="KW-0547">Nucleotide-binding</keyword>
<dbReference type="Pfam" id="PF00772">
    <property type="entry name" value="DnaB"/>
    <property type="match status" value="1"/>
</dbReference>
<evidence type="ECO:0000256" key="8">
    <source>
        <dbReference type="ARBA" id="ARBA00023125"/>
    </source>
</evidence>
<dbReference type="EC" id="5.6.2.3" evidence="10"/>
<dbReference type="InterPro" id="IPR027417">
    <property type="entry name" value="P-loop_NTPase"/>
</dbReference>
<keyword evidence="8" id="KW-0238">DNA-binding</keyword>
<evidence type="ECO:0000259" key="12">
    <source>
        <dbReference type="PROSITE" id="PS51199"/>
    </source>
</evidence>